<dbReference type="SMART" id="SM00355">
    <property type="entry name" value="ZnF_C2H2"/>
    <property type="match status" value="3"/>
</dbReference>
<dbReference type="GO" id="GO:0000978">
    <property type="term" value="F:RNA polymerase II cis-regulatory region sequence-specific DNA binding"/>
    <property type="evidence" value="ECO:0007669"/>
    <property type="project" value="TreeGrafter"/>
</dbReference>
<evidence type="ECO:0000256" key="1">
    <source>
        <dbReference type="ARBA" id="ARBA00004123"/>
    </source>
</evidence>
<evidence type="ECO:0000256" key="5">
    <source>
        <dbReference type="ARBA" id="ARBA00022833"/>
    </source>
</evidence>
<accession>A0A0X3NN14</accession>
<protein>
    <submittedName>
        <fullName evidence="10">Zinc finger protein Gfi-1b</fullName>
    </submittedName>
</protein>
<keyword evidence="4 7" id="KW-0863">Zinc-finger</keyword>
<evidence type="ECO:0000256" key="3">
    <source>
        <dbReference type="ARBA" id="ARBA00022737"/>
    </source>
</evidence>
<feature type="domain" description="C2H2-type" evidence="9">
    <location>
        <begin position="128"/>
        <end position="156"/>
    </location>
</feature>
<proteinExistence type="predicted"/>
<reference evidence="10" key="1">
    <citation type="submission" date="2016-01" db="EMBL/GenBank/DDBJ databases">
        <title>Reference transcriptome for the parasite Schistocephalus solidus: insights into the molecular evolution of parasitism.</title>
        <authorList>
            <person name="Hebert F.O."/>
            <person name="Grambauer S."/>
            <person name="Barber I."/>
            <person name="Landry C.R."/>
            <person name="Aubin-Horth N."/>
        </authorList>
    </citation>
    <scope>NUCLEOTIDE SEQUENCE</scope>
</reference>
<evidence type="ECO:0000259" key="9">
    <source>
        <dbReference type="PROSITE" id="PS50157"/>
    </source>
</evidence>
<dbReference type="InterPro" id="IPR036236">
    <property type="entry name" value="Znf_C2H2_sf"/>
</dbReference>
<feature type="domain" description="C2H2-type" evidence="9">
    <location>
        <begin position="186"/>
        <end position="214"/>
    </location>
</feature>
<keyword evidence="2" id="KW-0479">Metal-binding</keyword>
<dbReference type="Gene3D" id="3.30.160.60">
    <property type="entry name" value="Classic Zinc Finger"/>
    <property type="match status" value="3"/>
</dbReference>
<dbReference type="AlphaFoldDB" id="A0A0X3NN14"/>
<sequence>MLSADPSPLIVGLNQEEVTAKETLTFRRYKVNSSVRPNRSLQCRRRISQRESGPSERDCASGGDEWQPSASSVSLKLPNQVRTSILPPSAASGVSTDELNTSNSVSTSIDVFSSGALPESFTSVVRRNKCEFCGKDFTRSGRLKRHIDCVHKTLRPYACEICGRSFAEMGHLRRHINCLHKKLRDFVCEVCGKAFTQKASMNKHIDAIHKDLRPFACEFCGRN</sequence>
<keyword evidence="3" id="KW-0677">Repeat</keyword>
<keyword evidence="6" id="KW-0539">Nucleus</keyword>
<dbReference type="FunFam" id="3.30.160.60:FF:000145">
    <property type="entry name" value="Zinc finger protein 574"/>
    <property type="match status" value="1"/>
</dbReference>
<dbReference type="PROSITE" id="PS50157">
    <property type="entry name" value="ZINC_FINGER_C2H2_2"/>
    <property type="match status" value="3"/>
</dbReference>
<dbReference type="Pfam" id="PF00096">
    <property type="entry name" value="zf-C2H2"/>
    <property type="match status" value="2"/>
</dbReference>
<organism evidence="10">
    <name type="scientific">Schistocephalus solidus</name>
    <name type="common">Tapeworm</name>
    <dbReference type="NCBI Taxonomy" id="70667"/>
    <lineage>
        <taxon>Eukaryota</taxon>
        <taxon>Metazoa</taxon>
        <taxon>Spiralia</taxon>
        <taxon>Lophotrochozoa</taxon>
        <taxon>Platyhelminthes</taxon>
        <taxon>Cestoda</taxon>
        <taxon>Eucestoda</taxon>
        <taxon>Diphyllobothriidea</taxon>
        <taxon>Diphyllobothriidae</taxon>
        <taxon>Schistocephalus</taxon>
    </lineage>
</organism>
<feature type="region of interest" description="Disordered" evidence="8">
    <location>
        <begin position="45"/>
        <end position="73"/>
    </location>
</feature>
<dbReference type="InterPro" id="IPR050457">
    <property type="entry name" value="ZnFinger_BTB_dom_contain"/>
</dbReference>
<feature type="non-terminal residue" evidence="10">
    <location>
        <position position="223"/>
    </location>
</feature>
<evidence type="ECO:0000256" key="8">
    <source>
        <dbReference type="SAM" id="MobiDB-lite"/>
    </source>
</evidence>
<dbReference type="SUPFAM" id="SSF57667">
    <property type="entry name" value="beta-beta-alpha zinc fingers"/>
    <property type="match status" value="2"/>
</dbReference>
<evidence type="ECO:0000313" key="10">
    <source>
        <dbReference type="EMBL" id="JAP41324.1"/>
    </source>
</evidence>
<gene>
    <name evidence="10" type="primary">GFI1B</name>
    <name evidence="10" type="ORF">TR147523</name>
</gene>
<keyword evidence="5" id="KW-0862">Zinc</keyword>
<dbReference type="PANTHER" id="PTHR46105:SF28">
    <property type="entry name" value="ZINC FINGER PROTEIN 37-LIKE"/>
    <property type="match status" value="1"/>
</dbReference>
<evidence type="ECO:0000256" key="6">
    <source>
        <dbReference type="ARBA" id="ARBA00023242"/>
    </source>
</evidence>
<evidence type="ECO:0000256" key="7">
    <source>
        <dbReference type="PROSITE-ProRule" id="PRU00042"/>
    </source>
</evidence>
<name>A0A0X3NN14_SCHSO</name>
<dbReference type="FunFam" id="3.30.160.60:FF:000065">
    <property type="entry name" value="B-cell CLL/lymphoma 6, member B"/>
    <property type="match status" value="1"/>
</dbReference>
<dbReference type="InterPro" id="IPR013087">
    <property type="entry name" value="Znf_C2H2_type"/>
</dbReference>
<evidence type="ECO:0000256" key="4">
    <source>
        <dbReference type="ARBA" id="ARBA00022771"/>
    </source>
</evidence>
<dbReference type="EMBL" id="GEEE01021901">
    <property type="protein sequence ID" value="JAP41324.1"/>
    <property type="molecule type" value="Transcribed_RNA"/>
</dbReference>
<dbReference type="GO" id="GO:0005634">
    <property type="term" value="C:nucleus"/>
    <property type="evidence" value="ECO:0007669"/>
    <property type="project" value="UniProtKB-SubCell"/>
</dbReference>
<dbReference type="GO" id="GO:0000981">
    <property type="term" value="F:DNA-binding transcription factor activity, RNA polymerase II-specific"/>
    <property type="evidence" value="ECO:0007669"/>
    <property type="project" value="TreeGrafter"/>
</dbReference>
<dbReference type="GO" id="GO:0008270">
    <property type="term" value="F:zinc ion binding"/>
    <property type="evidence" value="ECO:0007669"/>
    <property type="project" value="UniProtKB-KW"/>
</dbReference>
<comment type="subcellular location">
    <subcellularLocation>
        <location evidence="1">Nucleus</location>
    </subcellularLocation>
</comment>
<dbReference type="PROSITE" id="PS00028">
    <property type="entry name" value="ZINC_FINGER_C2H2_1"/>
    <property type="match status" value="3"/>
</dbReference>
<evidence type="ECO:0000256" key="2">
    <source>
        <dbReference type="ARBA" id="ARBA00022723"/>
    </source>
</evidence>
<feature type="domain" description="C2H2-type" evidence="9">
    <location>
        <begin position="157"/>
        <end position="185"/>
    </location>
</feature>
<dbReference type="Pfam" id="PF13894">
    <property type="entry name" value="zf-C2H2_4"/>
    <property type="match status" value="1"/>
</dbReference>
<dbReference type="PANTHER" id="PTHR46105">
    <property type="entry name" value="AGAP004733-PA"/>
    <property type="match status" value="1"/>
</dbReference>